<organism evidence="2 3">
    <name type="scientific">Quadrisphaera granulorum</name>
    <dbReference type="NCBI Taxonomy" id="317664"/>
    <lineage>
        <taxon>Bacteria</taxon>
        <taxon>Bacillati</taxon>
        <taxon>Actinomycetota</taxon>
        <taxon>Actinomycetes</taxon>
        <taxon>Kineosporiales</taxon>
        <taxon>Kineosporiaceae</taxon>
        <taxon>Quadrisphaera</taxon>
    </lineage>
</organism>
<gene>
    <name evidence="2" type="ORF">BXY45_1791</name>
</gene>
<evidence type="ECO:0000256" key="1">
    <source>
        <dbReference type="SAM" id="MobiDB-lite"/>
    </source>
</evidence>
<reference evidence="2 3" key="1">
    <citation type="submission" date="2018-03" db="EMBL/GenBank/DDBJ databases">
        <title>Genomic Encyclopedia of Archaeal and Bacterial Type Strains, Phase II (KMG-II): from individual species to whole genera.</title>
        <authorList>
            <person name="Goeker M."/>
        </authorList>
    </citation>
    <scope>NUCLEOTIDE SEQUENCE [LARGE SCALE GENOMIC DNA]</scope>
    <source>
        <strain evidence="2 3">DSM 44889</strain>
    </source>
</reference>
<sequence>MATASASAVDAQATSDAGAQGTAGASGNPDLDWVPSAAKAASTSAAPQAAAAAAPVWAVACTGSGKRDKIVRSGYTRKSVTARNNNMYLRGGTTNLTCGFQDNDRDTGMGYLHIAHDHGQDWSNLAALTGENWRDVADAGMVASLGYTDYAGSDPRRDAMCFSGEISLINKRTGQTVKRQAVRTIVQYQSPNNVITANPGKC</sequence>
<protein>
    <submittedName>
        <fullName evidence="2">Uncharacterized protein</fullName>
    </submittedName>
</protein>
<keyword evidence="3" id="KW-1185">Reference proteome</keyword>
<proteinExistence type="predicted"/>
<dbReference type="AlphaFoldDB" id="A0A315ZA25"/>
<feature type="region of interest" description="Disordered" evidence="1">
    <location>
        <begin position="1"/>
        <end position="31"/>
    </location>
</feature>
<dbReference type="EMBL" id="QGDQ01000079">
    <property type="protein sequence ID" value="PWJ42436.1"/>
    <property type="molecule type" value="Genomic_DNA"/>
</dbReference>
<evidence type="ECO:0000313" key="2">
    <source>
        <dbReference type="EMBL" id="PWJ42436.1"/>
    </source>
</evidence>
<feature type="compositionally biased region" description="Low complexity" evidence="1">
    <location>
        <begin position="1"/>
        <end position="17"/>
    </location>
</feature>
<name>A0A315ZA25_9ACTN</name>
<evidence type="ECO:0000313" key="3">
    <source>
        <dbReference type="Proteomes" id="UP000245469"/>
    </source>
</evidence>
<comment type="caution">
    <text evidence="2">The sequence shown here is derived from an EMBL/GenBank/DDBJ whole genome shotgun (WGS) entry which is preliminary data.</text>
</comment>
<dbReference type="Proteomes" id="UP000245469">
    <property type="component" value="Unassembled WGS sequence"/>
</dbReference>
<accession>A0A315ZA25</accession>